<organism evidence="2 3">
    <name type="scientific">Ferrimonas balearica (strain DSM 9799 / CCM 4581 / KCTC 23876 / PAT)</name>
    <dbReference type="NCBI Taxonomy" id="550540"/>
    <lineage>
        <taxon>Bacteria</taxon>
        <taxon>Pseudomonadati</taxon>
        <taxon>Pseudomonadota</taxon>
        <taxon>Gammaproteobacteria</taxon>
        <taxon>Alteromonadales</taxon>
        <taxon>Ferrimonadaceae</taxon>
        <taxon>Ferrimonas</taxon>
    </lineage>
</organism>
<feature type="chain" id="PRO_5003151554" description="DUF3108 domain-containing protein" evidence="1">
    <location>
        <begin position="19"/>
        <end position="230"/>
    </location>
</feature>
<sequence length="230" mass="26573">MKPLLLALLLTLPMLGQADPFTPFRADYEVFHGSSSLGGGYYHLEQLSDNRYRMGYQSDVSFLLLSDVRTETSVFERQDNDVLKPLNYRMDRKGSGPDFGASIQFEGSEIVAKYKKRQKTFPMRSPVFDNLLYQQQLRLDVAAGKTDMHYPLIQKTSERNHYYRVIGEEEVTIPDGTATAIRVERIREAGDPKRTVIWFLPQMNYVVARLAHFEDGDLKADMRLQKVEFY</sequence>
<dbReference type="OrthoDB" id="6007799at2"/>
<evidence type="ECO:0008006" key="4">
    <source>
        <dbReference type="Google" id="ProtNLM"/>
    </source>
</evidence>
<feature type="signal peptide" evidence="1">
    <location>
        <begin position="1"/>
        <end position="18"/>
    </location>
</feature>
<proteinExistence type="predicted"/>
<dbReference type="InterPro" id="IPR021457">
    <property type="entry name" value="DUF3108"/>
</dbReference>
<dbReference type="GeneID" id="67182472"/>
<dbReference type="EMBL" id="CP002209">
    <property type="protein sequence ID" value="ADN76472.1"/>
    <property type="molecule type" value="Genomic_DNA"/>
</dbReference>
<dbReference type="eggNOG" id="ENOG5032W8D">
    <property type="taxonomic scope" value="Bacteria"/>
</dbReference>
<evidence type="ECO:0000256" key="1">
    <source>
        <dbReference type="SAM" id="SignalP"/>
    </source>
</evidence>
<name>E1SLA8_FERBD</name>
<evidence type="ECO:0000313" key="3">
    <source>
        <dbReference type="Proteomes" id="UP000006683"/>
    </source>
</evidence>
<dbReference type="RefSeq" id="WP_013345778.1">
    <property type="nucleotide sequence ID" value="NC_014541.1"/>
</dbReference>
<accession>E1SLA8</accession>
<reference evidence="2 3" key="1">
    <citation type="journal article" date="2010" name="Stand. Genomic Sci.">
        <title>Complete genome sequence of Ferrimonas balearica type strain (PAT).</title>
        <authorList>
            <person name="Nolan M."/>
            <person name="Sikorski J."/>
            <person name="Davenport K."/>
            <person name="Lucas S."/>
            <person name="Glavina Del Rio T."/>
            <person name="Tice H."/>
            <person name="Cheng J."/>
            <person name="Goodwin L."/>
            <person name="Pitluck S."/>
            <person name="Liolios K."/>
            <person name="Ivanova N."/>
            <person name="Mavromatis K."/>
            <person name="Ovchinnikova G."/>
            <person name="Pati A."/>
            <person name="Chen A."/>
            <person name="Palaniappan K."/>
            <person name="Land M."/>
            <person name="Hauser L."/>
            <person name="Chang Y."/>
            <person name="Jeffries C."/>
            <person name="Tapia R."/>
            <person name="Brettin T."/>
            <person name="Detter J."/>
            <person name="Han C."/>
            <person name="Yasawong M."/>
            <person name="Rohde M."/>
            <person name="Tindall B."/>
            <person name="Goker M."/>
            <person name="Woyke T."/>
            <person name="Bristow J."/>
            <person name="Eisen J."/>
            <person name="Markowitz V."/>
            <person name="Hugenholtz P."/>
            <person name="Kyrpides N."/>
            <person name="Klenk H."/>
            <person name="Lapidus A."/>
        </authorList>
    </citation>
    <scope>NUCLEOTIDE SEQUENCE [LARGE SCALE GENOMIC DNA]</scope>
    <source>
        <strain evidence="3">DSM 9799 / CCM 4581 / KCTC 23876 / PAT</strain>
    </source>
</reference>
<dbReference type="HOGENOM" id="CLU_063619_2_1_6"/>
<dbReference type="AlphaFoldDB" id="E1SLA8"/>
<evidence type="ECO:0000313" key="2">
    <source>
        <dbReference type="EMBL" id="ADN76472.1"/>
    </source>
</evidence>
<protein>
    <recommendedName>
        <fullName evidence="4">DUF3108 domain-containing protein</fullName>
    </recommendedName>
</protein>
<dbReference type="KEGG" id="fbl:Fbal_2269"/>
<dbReference type="STRING" id="550540.Fbal_2269"/>
<keyword evidence="3" id="KW-1185">Reference proteome</keyword>
<dbReference type="Pfam" id="PF11306">
    <property type="entry name" value="DUF3108"/>
    <property type="match status" value="1"/>
</dbReference>
<gene>
    <name evidence="2" type="ordered locus">Fbal_2269</name>
</gene>
<dbReference type="Proteomes" id="UP000006683">
    <property type="component" value="Chromosome"/>
</dbReference>
<keyword evidence="1" id="KW-0732">Signal</keyword>